<dbReference type="Pfam" id="PF09335">
    <property type="entry name" value="VTT_dom"/>
    <property type="match status" value="1"/>
</dbReference>
<evidence type="ECO:0000313" key="4">
    <source>
        <dbReference type="Proteomes" id="UP000321580"/>
    </source>
</evidence>
<dbReference type="Proteomes" id="UP000321580">
    <property type="component" value="Unassembled WGS sequence"/>
</dbReference>
<evidence type="ECO:0000259" key="2">
    <source>
        <dbReference type="Pfam" id="PF09335"/>
    </source>
</evidence>
<feature type="transmembrane region" description="Helical" evidence="1">
    <location>
        <begin position="121"/>
        <end position="143"/>
    </location>
</feature>
<keyword evidence="1" id="KW-1133">Transmembrane helix</keyword>
<dbReference type="GO" id="GO:0005886">
    <property type="term" value="C:plasma membrane"/>
    <property type="evidence" value="ECO:0007669"/>
    <property type="project" value="TreeGrafter"/>
</dbReference>
<reference evidence="3 4" key="1">
    <citation type="submission" date="2019-08" db="EMBL/GenBank/DDBJ databases">
        <title>Genome of Phaeodactylibacter luteus.</title>
        <authorList>
            <person name="Bowman J.P."/>
        </authorList>
    </citation>
    <scope>NUCLEOTIDE SEQUENCE [LARGE SCALE GENOMIC DNA]</scope>
    <source>
        <strain evidence="3 4">KCTC 42180</strain>
    </source>
</reference>
<accession>A0A5C6RJS7</accession>
<dbReference type="PANTHER" id="PTHR42709">
    <property type="entry name" value="ALKALINE PHOSPHATASE LIKE PROTEIN"/>
    <property type="match status" value="1"/>
</dbReference>
<dbReference type="EMBL" id="VOOR01000030">
    <property type="protein sequence ID" value="TXB62423.1"/>
    <property type="molecule type" value="Genomic_DNA"/>
</dbReference>
<dbReference type="AlphaFoldDB" id="A0A5C6RJS7"/>
<comment type="caution">
    <text evidence="3">The sequence shown here is derived from an EMBL/GenBank/DDBJ whole genome shotgun (WGS) entry which is preliminary data.</text>
</comment>
<keyword evidence="4" id="KW-1185">Reference proteome</keyword>
<proteinExistence type="predicted"/>
<protein>
    <submittedName>
        <fullName evidence="3">DedA family protein</fullName>
    </submittedName>
</protein>
<dbReference type="InterPro" id="IPR051311">
    <property type="entry name" value="DedA_domain"/>
</dbReference>
<gene>
    <name evidence="3" type="ORF">FRY97_14165</name>
</gene>
<keyword evidence="1" id="KW-0812">Transmembrane</keyword>
<dbReference type="PANTHER" id="PTHR42709:SF2">
    <property type="entry name" value="INNER MEMBRANE PROTEIN YOHD"/>
    <property type="match status" value="1"/>
</dbReference>
<evidence type="ECO:0000313" key="3">
    <source>
        <dbReference type="EMBL" id="TXB62423.1"/>
    </source>
</evidence>
<feature type="transmembrane region" description="Helical" evidence="1">
    <location>
        <begin position="12"/>
        <end position="32"/>
    </location>
</feature>
<evidence type="ECO:0000256" key="1">
    <source>
        <dbReference type="SAM" id="Phobius"/>
    </source>
</evidence>
<dbReference type="InterPro" id="IPR032816">
    <property type="entry name" value="VTT_dom"/>
</dbReference>
<organism evidence="3 4">
    <name type="scientific">Phaeodactylibacter luteus</name>
    <dbReference type="NCBI Taxonomy" id="1564516"/>
    <lineage>
        <taxon>Bacteria</taxon>
        <taxon>Pseudomonadati</taxon>
        <taxon>Bacteroidota</taxon>
        <taxon>Saprospiria</taxon>
        <taxon>Saprospirales</taxon>
        <taxon>Haliscomenobacteraceae</taxon>
        <taxon>Phaeodactylibacter</taxon>
    </lineage>
</organism>
<sequence>MPEGMESIGYLGAFLGAVVEGEVAFVTAVQATRSGHLNFYYVLAAVFLGAQAVDWSLYLSGRKGGRAALERRPKLAPRFAQMAGMVEERGTLLLLGYRFMYGFRVVLPTLFGIVRIPLQRFALLSFISTSLWVIVVGNVGYFFSDTLAVLWQQAWGHPALTAGILALSLLGIALLINRPNRPK</sequence>
<name>A0A5C6RJS7_9BACT</name>
<dbReference type="OrthoDB" id="9782291at2"/>
<feature type="transmembrane region" description="Helical" evidence="1">
    <location>
        <begin position="155"/>
        <end position="176"/>
    </location>
</feature>
<dbReference type="RefSeq" id="WP_147168209.1">
    <property type="nucleotide sequence ID" value="NZ_VOOR01000030.1"/>
</dbReference>
<keyword evidence="1" id="KW-0472">Membrane</keyword>
<feature type="transmembrane region" description="Helical" evidence="1">
    <location>
        <begin position="39"/>
        <end position="58"/>
    </location>
</feature>
<feature type="domain" description="VTT" evidence="2">
    <location>
        <begin position="32"/>
        <end position="141"/>
    </location>
</feature>